<name>A0A016USD9_9BILA</name>
<organism evidence="2 3">
    <name type="scientific">Ancylostoma ceylanicum</name>
    <dbReference type="NCBI Taxonomy" id="53326"/>
    <lineage>
        <taxon>Eukaryota</taxon>
        <taxon>Metazoa</taxon>
        <taxon>Ecdysozoa</taxon>
        <taxon>Nematoda</taxon>
        <taxon>Chromadorea</taxon>
        <taxon>Rhabditida</taxon>
        <taxon>Rhabditina</taxon>
        <taxon>Rhabditomorpha</taxon>
        <taxon>Strongyloidea</taxon>
        <taxon>Ancylostomatidae</taxon>
        <taxon>Ancylostomatinae</taxon>
        <taxon>Ancylostoma</taxon>
    </lineage>
</organism>
<evidence type="ECO:0000256" key="1">
    <source>
        <dbReference type="SAM" id="Phobius"/>
    </source>
</evidence>
<evidence type="ECO:0000313" key="2">
    <source>
        <dbReference type="EMBL" id="EYC17737.1"/>
    </source>
</evidence>
<accession>A0A016USD9</accession>
<protein>
    <submittedName>
        <fullName evidence="2">Uncharacterized protein</fullName>
    </submittedName>
</protein>
<sequence>MYSLELFKDVFLRLRVQLSASSRRHIWIIRNGRSASSDPIDYKHNAVNNHPQIPEWRPARNVSTRMVLLRLCWRLRCSPSQRWRTSYTVRYAHKPGFQHTFRHFRCHSLHRLLDSLLHCNKCFIFPDSSGTNLRTREGWTAWLAGGRDRTIDRARAQRASYHCATGASSNNKKRRVDRCTQMLLLLFSSVAIAISCAIFLESAMIINKTCTPSHCEQKKLVVHAILVLISLSELLTCLCTFIICYRSLRGAVAVYKAYSPYSTLIIGDYETLKRPDRIFRPSFAYRPTRVLAAV</sequence>
<dbReference type="Proteomes" id="UP000024635">
    <property type="component" value="Unassembled WGS sequence"/>
</dbReference>
<dbReference type="OrthoDB" id="5850978at2759"/>
<feature type="transmembrane region" description="Helical" evidence="1">
    <location>
        <begin position="220"/>
        <end position="245"/>
    </location>
</feature>
<proteinExistence type="predicted"/>
<dbReference type="EMBL" id="JARK01001365">
    <property type="protein sequence ID" value="EYC17737.1"/>
    <property type="molecule type" value="Genomic_DNA"/>
</dbReference>
<keyword evidence="1" id="KW-0472">Membrane</keyword>
<feature type="transmembrane region" description="Helical" evidence="1">
    <location>
        <begin position="182"/>
        <end position="200"/>
    </location>
</feature>
<dbReference type="AlphaFoldDB" id="A0A016USD9"/>
<keyword evidence="3" id="KW-1185">Reference proteome</keyword>
<keyword evidence="1" id="KW-0812">Transmembrane</keyword>
<reference evidence="3" key="1">
    <citation type="journal article" date="2015" name="Nat. Genet.">
        <title>The genome and transcriptome of the zoonotic hookworm Ancylostoma ceylanicum identify infection-specific gene families.</title>
        <authorList>
            <person name="Schwarz E.M."/>
            <person name="Hu Y."/>
            <person name="Antoshechkin I."/>
            <person name="Miller M.M."/>
            <person name="Sternberg P.W."/>
            <person name="Aroian R.V."/>
        </authorList>
    </citation>
    <scope>NUCLEOTIDE SEQUENCE</scope>
    <source>
        <strain evidence="3">HY135</strain>
    </source>
</reference>
<comment type="caution">
    <text evidence="2">The sequence shown here is derived from an EMBL/GenBank/DDBJ whole genome shotgun (WGS) entry which is preliminary data.</text>
</comment>
<evidence type="ECO:0000313" key="3">
    <source>
        <dbReference type="Proteomes" id="UP000024635"/>
    </source>
</evidence>
<keyword evidence="1" id="KW-1133">Transmembrane helix</keyword>
<gene>
    <name evidence="2" type="primary">Acey_s0029.g1840</name>
    <name evidence="2" type="ORF">Y032_0029g1840</name>
</gene>